<feature type="binding site" evidence="17">
    <location>
        <position position="22"/>
    </location>
    <ligand>
        <name>UDP-N-acetyl-alpha-D-glucosamine</name>
        <dbReference type="ChEBI" id="CHEBI:57705"/>
    </ligand>
</feature>
<dbReference type="AlphaFoldDB" id="G9WY50"/>
<dbReference type="GO" id="GO:0000902">
    <property type="term" value="P:cell morphogenesis"/>
    <property type="evidence" value="ECO:0007669"/>
    <property type="project" value="UniProtKB-UniRule"/>
</dbReference>
<dbReference type="NCBIfam" id="TIGR01173">
    <property type="entry name" value="glmU"/>
    <property type="match status" value="1"/>
</dbReference>
<comment type="caution">
    <text evidence="19">The sequence shown here is derived from an EMBL/GenBank/DDBJ whole genome shotgun (WGS) entry which is preliminary data.</text>
</comment>
<dbReference type="HOGENOM" id="CLU_029499_15_2_9"/>
<evidence type="ECO:0000259" key="18">
    <source>
        <dbReference type="Pfam" id="PF12804"/>
    </source>
</evidence>
<evidence type="ECO:0000256" key="15">
    <source>
        <dbReference type="ARBA" id="ARBA00048493"/>
    </source>
</evidence>
<dbReference type="Gene3D" id="3.90.550.10">
    <property type="entry name" value="Spore Coat Polysaccharide Biosynthesis Protein SpsA, Chain A"/>
    <property type="match status" value="1"/>
</dbReference>
<feature type="binding site" evidence="17">
    <location>
        <position position="101"/>
    </location>
    <ligand>
        <name>Mg(2+)</name>
        <dbReference type="ChEBI" id="CHEBI:18420"/>
    </ligand>
</feature>
<dbReference type="GO" id="GO:0003977">
    <property type="term" value="F:UDP-N-acetylglucosamine diphosphorylase activity"/>
    <property type="evidence" value="ECO:0007669"/>
    <property type="project" value="UniProtKB-UniRule"/>
</dbReference>
<comment type="caution">
    <text evidence="17">Lacks conserved residue(s) required for the propagation of feature annotation.</text>
</comment>
<dbReference type="InterPro" id="IPR050065">
    <property type="entry name" value="GlmU-like"/>
</dbReference>
<dbReference type="PANTHER" id="PTHR43584">
    <property type="entry name" value="NUCLEOTIDYL TRANSFERASE"/>
    <property type="match status" value="1"/>
</dbReference>
<evidence type="ECO:0000256" key="5">
    <source>
        <dbReference type="ARBA" id="ARBA00022695"/>
    </source>
</evidence>
<evidence type="ECO:0000256" key="8">
    <source>
        <dbReference type="ARBA" id="ARBA00022842"/>
    </source>
</evidence>
<evidence type="ECO:0000256" key="6">
    <source>
        <dbReference type="ARBA" id="ARBA00022723"/>
    </source>
</evidence>
<reference evidence="19 20" key="1">
    <citation type="submission" date="2011-08" db="EMBL/GenBank/DDBJ databases">
        <title>The Genome Sequence of Eubacteriaceae bacterium ACC19a.</title>
        <authorList>
            <consortium name="The Broad Institute Genome Sequencing Platform"/>
            <person name="Earl A."/>
            <person name="Ward D."/>
            <person name="Feldgarden M."/>
            <person name="Gevers D."/>
            <person name="Sizova M."/>
            <person name="Hazen A."/>
            <person name="Epstein S."/>
            <person name="Young S.K."/>
            <person name="Zeng Q."/>
            <person name="Gargeya S."/>
            <person name="Fitzgerald M."/>
            <person name="Haas B."/>
            <person name="Abouelleil A."/>
            <person name="Alvarado L."/>
            <person name="Arachchi H.M."/>
            <person name="Berlin A."/>
            <person name="Brown A."/>
            <person name="Chapman S.B."/>
            <person name="Chen Z."/>
            <person name="Dunbar C."/>
            <person name="Freedman E."/>
            <person name="Gearin G."/>
            <person name="Gellesch M."/>
            <person name="Goldberg J."/>
            <person name="Griggs A."/>
            <person name="Gujja S."/>
            <person name="Heiman D."/>
            <person name="Howarth C."/>
            <person name="Larson L."/>
            <person name="Lui A."/>
            <person name="MacDonald P.J.P."/>
            <person name="Montmayeur A."/>
            <person name="Murphy C."/>
            <person name="Neiman D."/>
            <person name="Pearson M."/>
            <person name="Priest M."/>
            <person name="Roberts A."/>
            <person name="Saif S."/>
            <person name="Shea T."/>
            <person name="Shenoy N."/>
            <person name="Sisk P."/>
            <person name="Stolte C."/>
            <person name="Sykes S."/>
            <person name="Wortman J."/>
            <person name="Nusbaum C."/>
            <person name="Birren B."/>
        </authorList>
    </citation>
    <scope>NUCLEOTIDE SEQUENCE [LARGE SCALE GENOMIC DNA]</scope>
    <source>
        <strain evidence="19 20">ACC19a</strain>
    </source>
</reference>
<feature type="region of interest" description="N-acetyltransferase" evidence="17">
    <location>
        <begin position="248"/>
        <end position="453"/>
    </location>
</feature>
<feature type="binding site" evidence="17">
    <location>
        <begin position="77"/>
        <end position="78"/>
    </location>
    <ligand>
        <name>UDP-N-acetyl-alpha-D-glucosamine</name>
        <dbReference type="ChEBI" id="CHEBI:57705"/>
    </ligand>
</feature>
<keyword evidence="6 17" id="KW-0479">Metal-binding</keyword>
<sequence>MSLQVVVLCAGKGTRMKSEKSKVMHEIMGKPMIEYVYEIAKEVSDKKPIFIVGHAKEQIESYFKDKVEYVHQDEQLGTGHAVILVEKKINENDDVLILYGDTPLIQASTIKKLIEDKKDDTPVTILTSMVDNPFGYGRIVKDINGDFVKIVEQKDANDEEKLIREINSGMSYISGKLIKENINKITNNNNQKEYYLTDLFEILKNNGNKISTFFIEQDEIMGVNSRTQLEDARKVMSKRINSFHMDNGVTLISPESIYIEKDVVIGRDTIIYPNNILRGKTDIGNNCILYAGNEIVDTVIKDNVTIRTSFLEESYVDEKTTIGPYAHLRPKSKLGKKVKIGNFVEVKNSIMGNNSKASHLAYVGDGDIGDNVNIGCGVVFVNYDGKHKNRSIVKDNAFIGSNSNLVAPVTIEEKGYVATGSTVTDNVPANSLCIARARQVIKAGWTAKKKLLD</sequence>
<dbReference type="HAMAP" id="MF_01631">
    <property type="entry name" value="GlmU"/>
    <property type="match status" value="1"/>
</dbReference>
<evidence type="ECO:0000256" key="2">
    <source>
        <dbReference type="ARBA" id="ARBA00007947"/>
    </source>
</evidence>
<keyword evidence="8 17" id="KW-0460">Magnesium</keyword>
<feature type="binding site" evidence="17">
    <location>
        <position position="137"/>
    </location>
    <ligand>
        <name>UDP-N-acetyl-alpha-D-glucosamine</name>
        <dbReference type="ChEBI" id="CHEBI:57705"/>
    </ligand>
</feature>
<dbReference type="InterPro" id="IPR025877">
    <property type="entry name" value="MobA-like_NTP_Trfase"/>
</dbReference>
<dbReference type="UniPathway" id="UPA00973"/>
<evidence type="ECO:0000256" key="3">
    <source>
        <dbReference type="ARBA" id="ARBA00022490"/>
    </source>
</evidence>
<protein>
    <recommendedName>
        <fullName evidence="17">Bifunctional protein GlmU</fullName>
    </recommendedName>
    <domain>
        <recommendedName>
            <fullName evidence="17">UDP-N-acetylglucosamine pyrophosphorylase</fullName>
            <ecNumber evidence="17">2.7.7.23</ecNumber>
        </recommendedName>
        <alternativeName>
            <fullName evidence="17">N-acetylglucosamine-1-phosphate uridyltransferase</fullName>
        </alternativeName>
    </domain>
    <domain>
        <recommendedName>
            <fullName evidence="17">Glucosamine-1-phosphate N-acetyltransferase</fullName>
            <ecNumber evidence="17">2.3.1.157</ecNumber>
        </recommendedName>
    </domain>
</protein>
<comment type="cofactor">
    <cofactor evidence="17">
        <name>Mg(2+)</name>
        <dbReference type="ChEBI" id="CHEBI:18420"/>
    </cofactor>
    <text evidence="17">Binds 1 Mg(2+) ion per subunit.</text>
</comment>
<dbReference type="RefSeq" id="WP_009525336.1">
    <property type="nucleotide sequence ID" value="NZ_JH414551.1"/>
</dbReference>
<feature type="binding site" evidence="17">
    <location>
        <position position="347"/>
    </location>
    <ligand>
        <name>UDP-N-acetyl-alpha-D-glucosamine</name>
        <dbReference type="ChEBI" id="CHEBI:57705"/>
    </ligand>
</feature>
<comment type="pathway">
    <text evidence="17">Nucleotide-sugar biosynthesis; UDP-N-acetyl-alpha-D-glucosamine biosynthesis; UDP-N-acetyl-alpha-D-glucosamine from N-acetyl-alpha-D-glucosamine 1-phosphate: step 1/1.</text>
</comment>
<feature type="binding site" evidence="17">
    <location>
        <position position="401"/>
    </location>
    <ligand>
        <name>acetyl-CoA</name>
        <dbReference type="ChEBI" id="CHEBI:57288"/>
    </ligand>
</feature>
<keyword evidence="10 17" id="KW-0573">Peptidoglycan synthesis</keyword>
<feature type="binding site" evidence="17">
    <location>
        <position position="329"/>
    </location>
    <ligand>
        <name>UDP-N-acetyl-alpha-D-glucosamine</name>
        <dbReference type="ChEBI" id="CHEBI:57705"/>
    </ligand>
</feature>
<evidence type="ECO:0000256" key="11">
    <source>
        <dbReference type="ARBA" id="ARBA00023268"/>
    </source>
</evidence>
<dbReference type="GO" id="GO:0000287">
    <property type="term" value="F:magnesium ion binding"/>
    <property type="evidence" value="ECO:0007669"/>
    <property type="project" value="UniProtKB-UniRule"/>
</dbReference>
<gene>
    <name evidence="17" type="primary">glmU</name>
    <name evidence="19" type="ORF">HMPREF9629_01101</name>
</gene>
<feature type="domain" description="MobA-like NTP transferase" evidence="18">
    <location>
        <begin position="5"/>
        <end position="125"/>
    </location>
</feature>
<keyword evidence="13 17" id="KW-0961">Cell wall biogenesis/degradation</keyword>
<evidence type="ECO:0000256" key="12">
    <source>
        <dbReference type="ARBA" id="ARBA00023315"/>
    </source>
</evidence>
<dbReference type="InterPro" id="IPR038009">
    <property type="entry name" value="GlmU_C_LbH"/>
</dbReference>
<feature type="binding site" evidence="17">
    <location>
        <begin position="382"/>
        <end position="383"/>
    </location>
    <ligand>
        <name>acetyl-CoA</name>
        <dbReference type="ChEBI" id="CHEBI:57288"/>
    </ligand>
</feature>
<name>G9WY50_9FIRM</name>
<feature type="binding site" evidence="17">
    <location>
        <position position="373"/>
    </location>
    <ligand>
        <name>UDP-N-acetyl-alpha-D-glucosamine</name>
        <dbReference type="ChEBI" id="CHEBI:57705"/>
    </ligand>
</feature>
<evidence type="ECO:0000256" key="9">
    <source>
        <dbReference type="ARBA" id="ARBA00022960"/>
    </source>
</evidence>
<dbReference type="InterPro" id="IPR029044">
    <property type="entry name" value="Nucleotide-diphossugar_trans"/>
</dbReference>
<comment type="subcellular location">
    <subcellularLocation>
        <location evidence="17">Cytoplasm</location>
    </subcellularLocation>
</comment>
<dbReference type="CDD" id="cd02540">
    <property type="entry name" value="GT2_GlmU_N_bac"/>
    <property type="match status" value="1"/>
</dbReference>
<dbReference type="UniPathway" id="UPA00113">
    <property type="reaction ID" value="UER00532"/>
</dbReference>
<dbReference type="GO" id="GO:0006048">
    <property type="term" value="P:UDP-N-acetylglucosamine biosynthetic process"/>
    <property type="evidence" value="ECO:0007669"/>
    <property type="project" value="UniProtKB-UniPathway"/>
</dbReference>
<feature type="region of interest" description="Pyrophosphorylase" evidence="17">
    <location>
        <begin position="1"/>
        <end position="226"/>
    </location>
</feature>
<dbReference type="EC" id="2.3.1.157" evidence="17"/>
<keyword evidence="9 17" id="KW-0133">Cell shape</keyword>
<dbReference type="GO" id="GO:0005737">
    <property type="term" value="C:cytoplasm"/>
    <property type="evidence" value="ECO:0007669"/>
    <property type="project" value="UniProtKB-SubCell"/>
</dbReference>
<evidence type="ECO:0000313" key="19">
    <source>
        <dbReference type="EMBL" id="EHL16554.1"/>
    </source>
</evidence>
<comment type="pathway">
    <text evidence="17">Bacterial outer membrane biogenesis; LPS lipid A biosynthesis.</text>
</comment>
<keyword evidence="3 17" id="KW-0963">Cytoplasm</keyword>
<dbReference type="GO" id="GO:0008360">
    <property type="term" value="P:regulation of cell shape"/>
    <property type="evidence" value="ECO:0007669"/>
    <property type="project" value="UniProtKB-KW"/>
</dbReference>
<comment type="catalytic activity">
    <reaction evidence="14 17">
        <text>alpha-D-glucosamine 1-phosphate + acetyl-CoA = N-acetyl-alpha-D-glucosamine 1-phosphate + CoA + H(+)</text>
        <dbReference type="Rhea" id="RHEA:13725"/>
        <dbReference type="ChEBI" id="CHEBI:15378"/>
        <dbReference type="ChEBI" id="CHEBI:57287"/>
        <dbReference type="ChEBI" id="CHEBI:57288"/>
        <dbReference type="ChEBI" id="CHEBI:57776"/>
        <dbReference type="ChEBI" id="CHEBI:58516"/>
        <dbReference type="EC" id="2.3.1.157"/>
    </reaction>
</comment>
<feature type="binding site" evidence="17">
    <location>
        <position position="72"/>
    </location>
    <ligand>
        <name>UDP-N-acetyl-alpha-D-glucosamine</name>
        <dbReference type="ChEBI" id="CHEBI:57705"/>
    </ligand>
</feature>
<feature type="binding site" evidence="17">
    <location>
        <position position="152"/>
    </location>
    <ligand>
        <name>UDP-N-acetyl-alpha-D-glucosamine</name>
        <dbReference type="ChEBI" id="CHEBI:57705"/>
    </ligand>
</feature>
<feature type="binding site" evidence="17">
    <location>
        <position position="224"/>
    </location>
    <ligand>
        <name>UDP-N-acetyl-alpha-D-glucosamine</name>
        <dbReference type="ChEBI" id="CHEBI:57705"/>
    </ligand>
</feature>
<dbReference type="GO" id="GO:0009252">
    <property type="term" value="P:peptidoglycan biosynthetic process"/>
    <property type="evidence" value="ECO:0007669"/>
    <property type="project" value="UniProtKB-UniRule"/>
</dbReference>
<dbReference type="GO" id="GO:0016020">
    <property type="term" value="C:membrane"/>
    <property type="evidence" value="ECO:0007669"/>
    <property type="project" value="GOC"/>
</dbReference>
<dbReference type="PATRIC" id="fig|796937.3.peg.293"/>
<feature type="binding site" evidence="17">
    <location>
        <position position="362"/>
    </location>
    <ligand>
        <name>UDP-N-acetyl-alpha-D-glucosamine</name>
        <dbReference type="ChEBI" id="CHEBI:57705"/>
    </ligand>
</feature>
<feature type="binding site" evidence="17">
    <location>
        <position position="436"/>
    </location>
    <ligand>
        <name>acetyl-CoA</name>
        <dbReference type="ChEBI" id="CHEBI:57288"/>
    </ligand>
</feature>
<comment type="function">
    <text evidence="16 17">Catalyzes the last two sequential reactions in the de novo biosynthetic pathway for UDP-N-acetylglucosamine (UDP-GlcNAc). The C-terminal domain catalyzes the transfer of acetyl group from acetyl coenzyme A to glucosamine-1-phosphate (GlcN-1-P) to produce N-acetylglucosamine-1-phosphate (GlcNAc-1-P), which is converted into UDP-GlcNAc by the transfer of uridine 5-monophosphate (from uridine 5-triphosphate), a reaction catalyzed by the N-terminal domain.</text>
</comment>
<keyword evidence="12 17" id="KW-0012">Acyltransferase</keyword>
<evidence type="ECO:0000256" key="4">
    <source>
        <dbReference type="ARBA" id="ARBA00022679"/>
    </source>
</evidence>
<dbReference type="Pfam" id="PF12804">
    <property type="entry name" value="NTP_transf_3"/>
    <property type="match status" value="1"/>
</dbReference>
<feature type="binding site" evidence="17">
    <location>
        <position position="419"/>
    </location>
    <ligand>
        <name>acetyl-CoA</name>
        <dbReference type="ChEBI" id="CHEBI:57288"/>
    </ligand>
</feature>
<organism evidence="19 20">
    <name type="scientific">Peptoanaerobacter stomatis</name>
    <dbReference type="NCBI Taxonomy" id="796937"/>
    <lineage>
        <taxon>Bacteria</taxon>
        <taxon>Bacillati</taxon>
        <taxon>Bacillota</taxon>
        <taxon>Clostridia</taxon>
        <taxon>Peptostreptococcales</taxon>
        <taxon>Filifactoraceae</taxon>
        <taxon>Peptoanaerobacter</taxon>
    </lineage>
</organism>
<comment type="subunit">
    <text evidence="17">Homotrimer.</text>
</comment>
<evidence type="ECO:0000256" key="13">
    <source>
        <dbReference type="ARBA" id="ARBA00023316"/>
    </source>
</evidence>
<accession>G9WY50</accession>
<dbReference type="CDD" id="cd03353">
    <property type="entry name" value="LbH_GlmU_C"/>
    <property type="match status" value="1"/>
</dbReference>
<dbReference type="InterPro" id="IPR011004">
    <property type="entry name" value="Trimer_LpxA-like_sf"/>
</dbReference>
<proteinExistence type="inferred from homology"/>
<dbReference type="EMBL" id="AFZE01000002">
    <property type="protein sequence ID" value="EHL16554.1"/>
    <property type="molecule type" value="Genomic_DNA"/>
</dbReference>
<keyword evidence="5 17" id="KW-0548">Nucleotidyltransferase</keyword>
<feature type="active site" description="Proton acceptor" evidence="17">
    <location>
        <position position="359"/>
    </location>
</feature>
<comment type="similarity">
    <text evidence="1 17">In the C-terminal section; belongs to the transferase hexapeptide repeat family.</text>
</comment>
<evidence type="ECO:0000313" key="20">
    <source>
        <dbReference type="Proteomes" id="UP000006437"/>
    </source>
</evidence>
<evidence type="ECO:0000256" key="7">
    <source>
        <dbReference type="ARBA" id="ARBA00022737"/>
    </source>
</evidence>
<dbReference type="Gene3D" id="2.160.10.10">
    <property type="entry name" value="Hexapeptide repeat proteins"/>
    <property type="match status" value="1"/>
</dbReference>
<dbReference type="SUPFAM" id="SSF51161">
    <property type="entry name" value="Trimeric LpxA-like enzymes"/>
    <property type="match status" value="1"/>
</dbReference>
<evidence type="ECO:0000256" key="14">
    <source>
        <dbReference type="ARBA" id="ARBA00048247"/>
    </source>
</evidence>
<dbReference type="GO" id="GO:0071555">
    <property type="term" value="P:cell wall organization"/>
    <property type="evidence" value="ECO:0007669"/>
    <property type="project" value="UniProtKB-KW"/>
</dbReference>
<comment type="pathway">
    <text evidence="17">Nucleotide-sugar biosynthesis; UDP-N-acetyl-alpha-D-glucosamine biosynthesis; N-acetyl-alpha-D-glucosamine 1-phosphate from alpha-D-glucosamine 6-phosphate (route II): step 2/2.</text>
</comment>
<dbReference type="SUPFAM" id="SSF53448">
    <property type="entry name" value="Nucleotide-diphospho-sugar transferases"/>
    <property type="match status" value="1"/>
</dbReference>
<evidence type="ECO:0000256" key="17">
    <source>
        <dbReference type="HAMAP-Rule" id="MF_01631"/>
    </source>
</evidence>
<evidence type="ECO:0000256" key="16">
    <source>
        <dbReference type="ARBA" id="ARBA00049628"/>
    </source>
</evidence>
<feature type="binding site" evidence="17">
    <location>
        <begin position="99"/>
        <end position="101"/>
    </location>
    <ligand>
        <name>UDP-N-acetyl-alpha-D-glucosamine</name>
        <dbReference type="ChEBI" id="CHEBI:57705"/>
    </ligand>
</feature>
<dbReference type="InterPro" id="IPR005882">
    <property type="entry name" value="Bifunctional_GlmU"/>
</dbReference>
<keyword evidence="7 17" id="KW-0677">Repeat</keyword>
<dbReference type="Proteomes" id="UP000006437">
    <property type="component" value="Unassembled WGS sequence"/>
</dbReference>
<comment type="similarity">
    <text evidence="2 17">In the N-terminal section; belongs to the N-acetylglucosamine-1-phosphate uridyltransferase family.</text>
</comment>
<feature type="region of interest" description="Linker" evidence="17">
    <location>
        <begin position="227"/>
        <end position="247"/>
    </location>
</feature>
<evidence type="ECO:0000256" key="10">
    <source>
        <dbReference type="ARBA" id="ARBA00022984"/>
    </source>
</evidence>
<comment type="catalytic activity">
    <reaction evidence="15 17">
        <text>N-acetyl-alpha-D-glucosamine 1-phosphate + UTP + H(+) = UDP-N-acetyl-alpha-D-glucosamine + diphosphate</text>
        <dbReference type="Rhea" id="RHEA:13509"/>
        <dbReference type="ChEBI" id="CHEBI:15378"/>
        <dbReference type="ChEBI" id="CHEBI:33019"/>
        <dbReference type="ChEBI" id="CHEBI:46398"/>
        <dbReference type="ChEBI" id="CHEBI:57705"/>
        <dbReference type="ChEBI" id="CHEBI:57776"/>
        <dbReference type="EC" id="2.7.7.23"/>
    </reaction>
</comment>
<dbReference type="NCBIfam" id="NF010934">
    <property type="entry name" value="PRK14354.1"/>
    <property type="match status" value="1"/>
</dbReference>
<keyword evidence="4 17" id="KW-0808">Transferase</keyword>
<evidence type="ECO:0000256" key="1">
    <source>
        <dbReference type="ARBA" id="ARBA00007707"/>
    </source>
</evidence>
<feature type="binding site" evidence="17">
    <location>
        <position position="224"/>
    </location>
    <ligand>
        <name>Mg(2+)</name>
        <dbReference type="ChEBI" id="CHEBI:18420"/>
    </ligand>
</feature>
<dbReference type="GO" id="GO:0019134">
    <property type="term" value="F:glucosamine-1-phosphate N-acetyltransferase activity"/>
    <property type="evidence" value="ECO:0007669"/>
    <property type="project" value="UniProtKB-UniRule"/>
</dbReference>
<dbReference type="GO" id="GO:0009245">
    <property type="term" value="P:lipid A biosynthetic process"/>
    <property type="evidence" value="ECO:0007669"/>
    <property type="project" value="UniProtKB-UniRule"/>
</dbReference>
<dbReference type="EC" id="2.7.7.23" evidence="17"/>
<keyword evidence="11 17" id="KW-0511">Multifunctional enzyme</keyword>
<feature type="binding site" evidence="17">
    <location>
        <position position="167"/>
    </location>
    <ligand>
        <name>UDP-N-acetyl-alpha-D-glucosamine</name>
        <dbReference type="ChEBI" id="CHEBI:57705"/>
    </ligand>
</feature>
<dbReference type="PANTHER" id="PTHR43584:SF3">
    <property type="entry name" value="BIFUNCTIONAL PROTEIN GLMU"/>
    <property type="match status" value="1"/>
</dbReference>